<proteinExistence type="predicted"/>
<dbReference type="GO" id="GO:0031415">
    <property type="term" value="C:NatA complex"/>
    <property type="evidence" value="ECO:0007669"/>
    <property type="project" value="TreeGrafter"/>
</dbReference>
<keyword evidence="5" id="KW-1185">Reference proteome</keyword>
<dbReference type="OMA" id="ICCRLET"/>
<dbReference type="PROSITE" id="PS51186">
    <property type="entry name" value="GNAT"/>
    <property type="match status" value="1"/>
</dbReference>
<dbReference type="GO" id="GO:0016747">
    <property type="term" value="F:acyltransferase activity, transferring groups other than amino-acyl groups"/>
    <property type="evidence" value="ECO:0007669"/>
    <property type="project" value="InterPro"/>
</dbReference>
<dbReference type="OrthoDB" id="47374at2759"/>
<dbReference type="FunFam" id="3.40.630.30:FF:000006">
    <property type="entry name" value="Putative n-alpha-acetyltransferase 50"/>
    <property type="match status" value="1"/>
</dbReference>
<dbReference type="PANTHER" id="PTHR42919">
    <property type="entry name" value="N-ALPHA-ACETYLTRANSFERASE"/>
    <property type="match status" value="1"/>
</dbReference>
<comment type="caution">
    <text evidence="4">The sequence shown here is derived from an EMBL/GenBank/DDBJ whole genome shotgun (WGS) entry which is preliminary data.</text>
</comment>
<dbReference type="Gene3D" id="3.40.630.30">
    <property type="match status" value="1"/>
</dbReference>
<dbReference type="Pfam" id="PF00583">
    <property type="entry name" value="Acetyltransf_1"/>
    <property type="match status" value="1"/>
</dbReference>
<sequence>MTTLAKKFISYGELNDKNIAQLEKLNSVVLPVKYSSQFYKNILSDANCFLDIAFYCKDMVVGGICYRKEKSNTSNSANPKKRLYIMTLSVLENYRRLGIGSHFLEKVISAAQDDASIEDVYLHVHVDNDLAISFYKNFGFEVKERIDGYYKDVNPPDCFILSKVIERK</sequence>
<evidence type="ECO:0000256" key="1">
    <source>
        <dbReference type="ARBA" id="ARBA00022679"/>
    </source>
</evidence>
<keyword evidence="2" id="KW-0012">Acyltransferase</keyword>
<dbReference type="EMBL" id="JAPDFW010000044">
    <property type="protein sequence ID" value="KAJ5078977.1"/>
    <property type="molecule type" value="Genomic_DNA"/>
</dbReference>
<gene>
    <name evidence="4" type="ORF">M0811_04700</name>
</gene>
<name>A0A9Q0LTY8_ANAIG</name>
<dbReference type="GO" id="GO:0007064">
    <property type="term" value="P:mitotic sister chromatid cohesion"/>
    <property type="evidence" value="ECO:0007669"/>
    <property type="project" value="TreeGrafter"/>
</dbReference>
<dbReference type="AlphaFoldDB" id="A0A9Q0LTY8"/>
<evidence type="ECO:0000256" key="2">
    <source>
        <dbReference type="ARBA" id="ARBA00023315"/>
    </source>
</evidence>
<dbReference type="InterPro" id="IPR051556">
    <property type="entry name" value="N-term/lysine_N-AcTrnsfr"/>
</dbReference>
<accession>A0A9Q0LTY8</accession>
<reference evidence="4" key="1">
    <citation type="submission" date="2022-10" db="EMBL/GenBank/DDBJ databases">
        <title>Novel sulphate-reducing endosymbionts in the free-living metamonad Anaeramoeba.</title>
        <authorList>
            <person name="Jerlstrom-Hultqvist J."/>
            <person name="Cepicka I."/>
            <person name="Gallot-Lavallee L."/>
            <person name="Salas-Leiva D."/>
            <person name="Curtis B.A."/>
            <person name="Zahonova K."/>
            <person name="Pipaliya S."/>
            <person name="Dacks J."/>
            <person name="Roger A.J."/>
        </authorList>
    </citation>
    <scope>NUCLEOTIDE SEQUENCE</scope>
    <source>
        <strain evidence="4">BMAN</strain>
    </source>
</reference>
<feature type="domain" description="N-acetyltransferase" evidence="3">
    <location>
        <begin position="9"/>
        <end position="166"/>
    </location>
</feature>
<organism evidence="4 5">
    <name type="scientific">Anaeramoeba ignava</name>
    <name type="common">Anaerobic marine amoeba</name>
    <dbReference type="NCBI Taxonomy" id="1746090"/>
    <lineage>
        <taxon>Eukaryota</taxon>
        <taxon>Metamonada</taxon>
        <taxon>Anaeramoebidae</taxon>
        <taxon>Anaeramoeba</taxon>
    </lineage>
</organism>
<evidence type="ECO:0000259" key="3">
    <source>
        <dbReference type="PROSITE" id="PS51186"/>
    </source>
</evidence>
<dbReference type="PANTHER" id="PTHR42919:SF8">
    <property type="entry name" value="N-ALPHA-ACETYLTRANSFERASE 50"/>
    <property type="match status" value="1"/>
</dbReference>
<evidence type="ECO:0000313" key="4">
    <source>
        <dbReference type="EMBL" id="KAJ5078977.1"/>
    </source>
</evidence>
<keyword evidence="1" id="KW-0808">Transferase</keyword>
<dbReference type="CDD" id="cd04301">
    <property type="entry name" value="NAT_SF"/>
    <property type="match status" value="1"/>
</dbReference>
<dbReference type="InterPro" id="IPR016181">
    <property type="entry name" value="Acyl_CoA_acyltransferase"/>
</dbReference>
<evidence type="ECO:0000313" key="5">
    <source>
        <dbReference type="Proteomes" id="UP001149090"/>
    </source>
</evidence>
<dbReference type="InterPro" id="IPR000182">
    <property type="entry name" value="GNAT_dom"/>
</dbReference>
<protein>
    <submittedName>
        <fullName evidence="4">N-alpha-acetyltransferase 50</fullName>
    </submittedName>
</protein>
<dbReference type="Proteomes" id="UP001149090">
    <property type="component" value="Unassembled WGS sequence"/>
</dbReference>
<dbReference type="SUPFAM" id="SSF55729">
    <property type="entry name" value="Acyl-CoA N-acyltransferases (Nat)"/>
    <property type="match status" value="1"/>
</dbReference>